<evidence type="ECO:0000259" key="7">
    <source>
        <dbReference type="Pfam" id="PF00171"/>
    </source>
</evidence>
<keyword evidence="5" id="KW-0805">Transcription regulation</keyword>
<reference evidence="11" key="2">
    <citation type="submission" date="2022-10" db="EMBL/GenBank/DDBJ databases">
        <authorList>
            <person name="Trinh H.N."/>
        </authorList>
    </citation>
    <scope>NUCLEOTIDE SEQUENCE</scope>
    <source>
        <strain evidence="11">RN2-1</strain>
    </source>
</reference>
<dbReference type="InterPro" id="IPR025703">
    <property type="entry name" value="Bifunct_PutA"/>
</dbReference>
<comment type="catalytic activity">
    <reaction evidence="4 5">
        <text>L-glutamate 5-semialdehyde + NAD(+) + H2O = L-glutamate + NADH + 2 H(+)</text>
        <dbReference type="Rhea" id="RHEA:30235"/>
        <dbReference type="ChEBI" id="CHEBI:15377"/>
        <dbReference type="ChEBI" id="CHEBI:15378"/>
        <dbReference type="ChEBI" id="CHEBI:29985"/>
        <dbReference type="ChEBI" id="CHEBI:57540"/>
        <dbReference type="ChEBI" id="CHEBI:57945"/>
        <dbReference type="ChEBI" id="CHEBI:58066"/>
        <dbReference type="EC" id="1.2.1.88"/>
    </reaction>
</comment>
<comment type="similarity">
    <text evidence="5">In the N-terminal section; belongs to the proline dehydrogenase family.</text>
</comment>
<dbReference type="PANTHER" id="PTHR42862:SF1">
    <property type="entry name" value="DELTA-1-PYRROLINE-5-CARBOXYLATE DEHYDROGENASE 2, ISOFORM A-RELATED"/>
    <property type="match status" value="1"/>
</dbReference>
<name>A0AA42CGR3_9PROT</name>
<comment type="pathway">
    <text evidence="1 5">Amino-acid degradation; L-proline degradation into L-glutamate; L-glutamate from L-proline: step 2/2.</text>
</comment>
<dbReference type="SUPFAM" id="SSF81935">
    <property type="entry name" value="N-terminal domain of bifunctional PutA protein"/>
    <property type="match status" value="1"/>
</dbReference>
<dbReference type="Pfam" id="PF00171">
    <property type="entry name" value="Aldedh"/>
    <property type="match status" value="1"/>
</dbReference>
<dbReference type="GO" id="GO:0009898">
    <property type="term" value="C:cytoplasmic side of plasma membrane"/>
    <property type="evidence" value="ECO:0007669"/>
    <property type="project" value="TreeGrafter"/>
</dbReference>
<feature type="domain" description="Proline utilization A proline dehydrogenase N-terminal" evidence="10">
    <location>
        <begin position="11"/>
        <end position="54"/>
    </location>
</feature>
<dbReference type="Gene3D" id="3.40.605.10">
    <property type="entry name" value="Aldehyde Dehydrogenase, Chain A, domain 1"/>
    <property type="match status" value="1"/>
</dbReference>
<dbReference type="Pfam" id="PF14850">
    <property type="entry name" value="Pro_dh-DNA_bdg"/>
    <property type="match status" value="1"/>
</dbReference>
<proteinExistence type="inferred from homology"/>
<feature type="active site" evidence="6">
    <location>
        <position position="783"/>
    </location>
</feature>
<dbReference type="InterPro" id="IPR005933">
    <property type="entry name" value="PutA_C"/>
</dbReference>
<dbReference type="InterPro" id="IPR024090">
    <property type="entry name" value="PRODH_PutA_dom_I"/>
</dbReference>
<evidence type="ECO:0000259" key="8">
    <source>
        <dbReference type="Pfam" id="PF01619"/>
    </source>
</evidence>
<feature type="domain" description="Aldehyde dehydrogenase" evidence="7">
    <location>
        <begin position="552"/>
        <end position="1005"/>
    </location>
</feature>
<dbReference type="AlphaFoldDB" id="A0AA42CGR3"/>
<protein>
    <recommendedName>
        <fullName evidence="5">Bifunctional protein PutA</fullName>
    </recommendedName>
    <domain>
        <recommendedName>
            <fullName evidence="5">Proline dehydrogenase</fullName>
            <ecNumber evidence="5">1.5.5.2</ecNumber>
        </recommendedName>
        <alternativeName>
            <fullName evidence="5">Proline oxidase</fullName>
        </alternativeName>
    </domain>
    <domain>
        <recommendedName>
            <fullName evidence="5">Delta-1-pyrroline-5-carboxylate dehydrogenase</fullName>
            <shortName evidence="5">P5C dehydrogenase</shortName>
            <ecNumber evidence="5">1.2.1.88</ecNumber>
        </recommendedName>
        <alternativeName>
            <fullName evidence="5">L-glutamate gamma-semialdehyde dehydrogenase</fullName>
        </alternativeName>
    </domain>
</protein>
<evidence type="ECO:0000259" key="10">
    <source>
        <dbReference type="Pfam" id="PF18327"/>
    </source>
</evidence>
<comment type="function">
    <text evidence="5">Oxidizes proline to glutamate for use as a carbon and nitrogen source.</text>
</comment>
<evidence type="ECO:0000256" key="2">
    <source>
        <dbReference type="ARBA" id="ARBA00023002"/>
    </source>
</evidence>
<reference evidence="11" key="1">
    <citation type="submission" date="2022-09" db="EMBL/GenBank/DDBJ databases">
        <title>Rhodovastum sp. nov. RN2-1 isolated from soil in Seongnam, South Korea.</title>
        <authorList>
            <person name="Le N.T."/>
        </authorList>
    </citation>
    <scope>NUCLEOTIDE SEQUENCE</scope>
    <source>
        <strain evidence="11">RN2-1</strain>
    </source>
</reference>
<dbReference type="GO" id="GO:0003677">
    <property type="term" value="F:DNA binding"/>
    <property type="evidence" value="ECO:0007669"/>
    <property type="project" value="UniProtKB-KW"/>
</dbReference>
<dbReference type="PROSITE" id="PS00070">
    <property type="entry name" value="ALDEHYDE_DEHYDR_CYS"/>
    <property type="match status" value="1"/>
</dbReference>
<dbReference type="FunFam" id="3.40.309.10:FF:000005">
    <property type="entry name" value="1-pyrroline-5-carboxylate dehydrogenase 1"/>
    <property type="match status" value="1"/>
</dbReference>
<dbReference type="NCBIfam" id="NF008869">
    <property type="entry name" value="PRK11904.1"/>
    <property type="match status" value="1"/>
</dbReference>
<evidence type="ECO:0000256" key="1">
    <source>
        <dbReference type="ARBA" id="ARBA00004786"/>
    </source>
</evidence>
<comment type="catalytic activity">
    <reaction evidence="5">
        <text>L-proline + a quinone = (S)-1-pyrroline-5-carboxylate + a quinol + H(+)</text>
        <dbReference type="Rhea" id="RHEA:23784"/>
        <dbReference type="ChEBI" id="CHEBI:15378"/>
        <dbReference type="ChEBI" id="CHEBI:17388"/>
        <dbReference type="ChEBI" id="CHEBI:24646"/>
        <dbReference type="ChEBI" id="CHEBI:60039"/>
        <dbReference type="ChEBI" id="CHEBI:132124"/>
        <dbReference type="EC" id="1.5.5.2"/>
    </reaction>
</comment>
<dbReference type="InterPro" id="IPR041349">
    <property type="entry name" value="PRODH"/>
</dbReference>
<dbReference type="Gene3D" id="3.40.309.10">
    <property type="entry name" value="Aldehyde Dehydrogenase, Chain A, domain 2"/>
    <property type="match status" value="1"/>
</dbReference>
<evidence type="ECO:0000313" key="11">
    <source>
        <dbReference type="EMBL" id="MCW3474242.1"/>
    </source>
</evidence>
<dbReference type="SUPFAM" id="SSF51730">
    <property type="entry name" value="FAD-linked oxidoreductase"/>
    <property type="match status" value="1"/>
</dbReference>
<dbReference type="InterPro" id="IPR002872">
    <property type="entry name" value="Proline_DH_dom"/>
</dbReference>
<dbReference type="InterPro" id="IPR016162">
    <property type="entry name" value="Ald_DH_N"/>
</dbReference>
<dbReference type="Gene3D" id="1.20.5.460">
    <property type="entry name" value="Single helix bin"/>
    <property type="match status" value="1"/>
</dbReference>
<sequence>MPDISTATDDRPTIRALHRAPEAQCLAPLLHAATLPAPLAGAVDARARALVRAARAAHKPGADVTDFLKQYGLGTKEGIALLCLAEALLRIPDSATADALIEDRIATADWQAHLGQADSMTVNASAWAFMLTGRVLTLEDGESGGIAGVIRRVVQRMGEPVIRTALRQGMRVLARQFVMGRTIAEALARAGSAEGRRWRYSFDMLGEAARTRADADRYMRAYRDAIGAIGRAGGGPVDGPGVSVKLSALHPRYEPLQERRCVPALTAALTELALAARAQDIGLTMDAEEAERLEISLDIFAAVMADPRLAGWDGLGLAIQAYQKRALPVVDWVAELGRRTGHRIPARLVKGAYWDTEIKLAQVQGHDDYPVFTRKLSTDVSWIACARRMLDRRDALRPAFATHNAHSLATILELAGDGDFEMQRLHGMGEALYDGVVGPACPVRVYAPVGSHEDLLAYLVRRLLENGANTSFVHRLVDPAVPEEAIVADPARQLQQAGLGSNPRIPRPAALYPDRKNSAGLDLADRAVAPAVLARVGTTAMPRTLPGSGAAREIRDPADRRRLIGTAPDATPAEIDTALAALSRGWLAWDAAGGAVRAAALDRAADLIEAARDEFLFLLAREAGRTLPDGISEVREAADFCRWYAARAREHFAEPRELAGPTGERNTWALGGRGVFTAISPWNFPLAIFTGQVAAALAAGNAVAAKPAEQTPLIAARAVELLHMAGVPTDALRLLTGDGRVGAALVSDKRIAGVAFTGSTDTAQAIARALAARPGPLVPFIAETGGINAMIVDSSALPEQVVADVLASAFGSAGQRCSALRLLCVQEDVADRVLDMLKGAAETLAIGDPLDPATDIGPVIDADALTGLQAYAAAMGTPLFELALPPGSGHGTFFAPRAYALPSATALDREVFGPVLHVVRYAADRLDVLLDEIDANGYGLTLGVHSRIESTQRRIVARMRVGNAYVNRNQIGAVVGVQPFGGRGLSGTGPKAGGPITLFRFAEERVVSVNTAAAGGNAALLASDDG</sequence>
<dbReference type="InterPro" id="IPR024082">
    <property type="entry name" value="PRODH_PutA_dom_II"/>
</dbReference>
<dbReference type="EC" id="1.5.5.2" evidence="5"/>
<dbReference type="GO" id="GO:0004657">
    <property type="term" value="F:proline dehydrogenase activity"/>
    <property type="evidence" value="ECO:0007669"/>
    <property type="project" value="UniProtKB-UniRule"/>
</dbReference>
<dbReference type="GO" id="GO:0003842">
    <property type="term" value="F:L-glutamate gamma-semialdehyde dehydrogenase activity"/>
    <property type="evidence" value="ECO:0007669"/>
    <property type="project" value="UniProtKB-UniRule"/>
</dbReference>
<dbReference type="EC" id="1.2.1.88" evidence="5"/>
<dbReference type="SUPFAM" id="SSF53720">
    <property type="entry name" value="ALDH-like"/>
    <property type="match status" value="1"/>
</dbReference>
<dbReference type="InterPro" id="IPR050485">
    <property type="entry name" value="Proline_metab_enzyme"/>
</dbReference>
<dbReference type="GO" id="GO:0003700">
    <property type="term" value="F:DNA-binding transcription factor activity"/>
    <property type="evidence" value="ECO:0007669"/>
    <property type="project" value="InterPro"/>
</dbReference>
<comment type="cofactor">
    <cofactor evidence="5">
        <name>FAD</name>
        <dbReference type="ChEBI" id="CHEBI:57692"/>
    </cofactor>
</comment>
<comment type="pathway">
    <text evidence="5">Amino-acid degradation; L-proline degradation into L-glutamate; L-glutamate from L-proline: step 1/2.</text>
</comment>
<dbReference type="RefSeq" id="WP_264712867.1">
    <property type="nucleotide sequence ID" value="NZ_JAPDNT010000003.1"/>
</dbReference>
<comment type="similarity">
    <text evidence="5">In the C-terminal section; belongs to the aldehyde dehydrogenase family.</text>
</comment>
<dbReference type="Pfam" id="PF01619">
    <property type="entry name" value="Pro_dh"/>
    <property type="match status" value="1"/>
</dbReference>
<evidence type="ECO:0000256" key="4">
    <source>
        <dbReference type="ARBA" id="ARBA00048142"/>
    </source>
</evidence>
<dbReference type="InterPro" id="IPR016163">
    <property type="entry name" value="Ald_DH_C"/>
</dbReference>
<feature type="domain" description="Proline dehydrogenase" evidence="8">
    <location>
        <begin position="187"/>
        <end position="475"/>
    </location>
</feature>
<keyword evidence="12" id="KW-1185">Reference proteome</keyword>
<dbReference type="Proteomes" id="UP001165679">
    <property type="component" value="Unassembled WGS sequence"/>
</dbReference>
<evidence type="ECO:0000259" key="9">
    <source>
        <dbReference type="Pfam" id="PF14850"/>
    </source>
</evidence>
<evidence type="ECO:0000256" key="6">
    <source>
        <dbReference type="PIRSR" id="PIRSR000197-1"/>
    </source>
</evidence>
<keyword evidence="2 5" id="KW-0560">Oxidoreductase</keyword>
<dbReference type="NCBIfam" id="TIGR01238">
    <property type="entry name" value="D1pyr5carbox3"/>
    <property type="match status" value="1"/>
</dbReference>
<dbReference type="InterPro" id="IPR016161">
    <property type="entry name" value="Ald_DH/histidinol_DH"/>
</dbReference>
<dbReference type="PANTHER" id="PTHR42862">
    <property type="entry name" value="DELTA-1-PYRROLINE-5-CARBOXYLATE DEHYDROGENASE 1, ISOFORM A-RELATED"/>
    <property type="match status" value="1"/>
</dbReference>
<dbReference type="EMBL" id="JAPDNT010000003">
    <property type="protein sequence ID" value="MCW3474242.1"/>
    <property type="molecule type" value="Genomic_DNA"/>
</dbReference>
<keyword evidence="3 5" id="KW-0520">NAD</keyword>
<keyword evidence="5" id="KW-0642">Proline metabolism</keyword>
<keyword evidence="5" id="KW-0274">FAD</keyword>
<organism evidence="11 12">
    <name type="scientific">Limobrevibacterium gyesilva</name>
    <dbReference type="NCBI Taxonomy" id="2991712"/>
    <lineage>
        <taxon>Bacteria</taxon>
        <taxon>Pseudomonadati</taxon>
        <taxon>Pseudomonadota</taxon>
        <taxon>Alphaproteobacteria</taxon>
        <taxon>Acetobacterales</taxon>
        <taxon>Acetobacteraceae</taxon>
        <taxon>Limobrevibacterium</taxon>
    </lineage>
</organism>
<keyword evidence="5" id="KW-0678">Repressor</keyword>
<keyword evidence="5" id="KW-0285">Flavoprotein</keyword>
<dbReference type="PIRSF" id="PIRSF000197">
    <property type="entry name" value="Bifunct_PutA"/>
    <property type="match status" value="1"/>
</dbReference>
<keyword evidence="5" id="KW-0238">DNA-binding</keyword>
<evidence type="ECO:0000256" key="5">
    <source>
        <dbReference type="PIRNR" id="PIRNR000197"/>
    </source>
</evidence>
<dbReference type="InterPro" id="IPR016160">
    <property type="entry name" value="Ald_DH_CS_CYS"/>
</dbReference>
<evidence type="ECO:0000313" key="12">
    <source>
        <dbReference type="Proteomes" id="UP001165679"/>
    </source>
</evidence>
<feature type="domain" description="Proline dehydrogenase PutA" evidence="9">
    <location>
        <begin position="64"/>
        <end position="177"/>
    </location>
</feature>
<dbReference type="Gene3D" id="3.20.20.220">
    <property type="match status" value="1"/>
</dbReference>
<keyword evidence="5" id="KW-0804">Transcription</keyword>
<feature type="active site" evidence="6">
    <location>
        <position position="817"/>
    </location>
</feature>
<gene>
    <name evidence="11" type="primary">putA</name>
    <name evidence="11" type="ORF">OL599_06585</name>
</gene>
<dbReference type="Gene3D" id="1.20.5.550">
    <property type="entry name" value="Single Helix bin"/>
    <property type="match status" value="1"/>
</dbReference>
<dbReference type="InterPro" id="IPR024089">
    <property type="entry name" value="PRODH_PutA_dom_I/II"/>
</dbReference>
<comment type="caution">
    <text evidence="11">The sequence shown here is derived from an EMBL/GenBank/DDBJ whole genome shotgun (WGS) entry which is preliminary data.</text>
</comment>
<dbReference type="InterPro" id="IPR029041">
    <property type="entry name" value="FAD-linked_oxidoreductase-like"/>
</dbReference>
<accession>A0AA42CGR3</accession>
<dbReference type="Pfam" id="PF18327">
    <property type="entry name" value="PRODH"/>
    <property type="match status" value="1"/>
</dbReference>
<evidence type="ECO:0000256" key="3">
    <source>
        <dbReference type="ARBA" id="ARBA00023027"/>
    </source>
</evidence>
<dbReference type="GO" id="GO:0010133">
    <property type="term" value="P:L-proline catabolic process to L-glutamate"/>
    <property type="evidence" value="ECO:0007669"/>
    <property type="project" value="UniProtKB-UniRule"/>
</dbReference>
<dbReference type="InterPro" id="IPR015590">
    <property type="entry name" value="Aldehyde_DH_dom"/>
</dbReference>